<name>A0A6G1CF92_9ORYZ</name>
<gene>
    <name evidence="2" type="ORF">E2562_011912</name>
</gene>
<comment type="caution">
    <text evidence="2">The sequence shown here is derived from an EMBL/GenBank/DDBJ whole genome shotgun (WGS) entry which is preliminary data.</text>
</comment>
<feature type="region of interest" description="Disordered" evidence="1">
    <location>
        <begin position="1"/>
        <end position="47"/>
    </location>
</feature>
<evidence type="ECO:0000256" key="1">
    <source>
        <dbReference type="SAM" id="MobiDB-lite"/>
    </source>
</evidence>
<dbReference type="EMBL" id="SPHZ02000009">
    <property type="protein sequence ID" value="KAF0898849.1"/>
    <property type="molecule type" value="Genomic_DNA"/>
</dbReference>
<evidence type="ECO:0008006" key="4">
    <source>
        <dbReference type="Google" id="ProtNLM"/>
    </source>
</evidence>
<feature type="compositionally biased region" description="Polar residues" evidence="1">
    <location>
        <begin position="34"/>
        <end position="46"/>
    </location>
</feature>
<sequence length="103" mass="10729">MEIRVATHSDLAADGPDGDAHSVGGAHEEVQWWSPGSTTVSGSTESRAAVHGDLSADDLGEAPFVGGAHEEARWWLGCGTMASGGIEFRAAAPEKERDQAKKV</sequence>
<keyword evidence="3" id="KW-1185">Reference proteome</keyword>
<accession>A0A6G1CF92</accession>
<evidence type="ECO:0000313" key="3">
    <source>
        <dbReference type="Proteomes" id="UP000479710"/>
    </source>
</evidence>
<organism evidence="2 3">
    <name type="scientific">Oryza meyeriana var. granulata</name>
    <dbReference type="NCBI Taxonomy" id="110450"/>
    <lineage>
        <taxon>Eukaryota</taxon>
        <taxon>Viridiplantae</taxon>
        <taxon>Streptophyta</taxon>
        <taxon>Embryophyta</taxon>
        <taxon>Tracheophyta</taxon>
        <taxon>Spermatophyta</taxon>
        <taxon>Magnoliopsida</taxon>
        <taxon>Liliopsida</taxon>
        <taxon>Poales</taxon>
        <taxon>Poaceae</taxon>
        <taxon>BOP clade</taxon>
        <taxon>Oryzoideae</taxon>
        <taxon>Oryzeae</taxon>
        <taxon>Oryzinae</taxon>
        <taxon>Oryza</taxon>
        <taxon>Oryza meyeriana</taxon>
    </lineage>
</organism>
<protein>
    <recommendedName>
        <fullName evidence="4">DUF834 domain-containing protein</fullName>
    </recommendedName>
</protein>
<dbReference type="Proteomes" id="UP000479710">
    <property type="component" value="Unassembled WGS sequence"/>
</dbReference>
<reference evidence="2 3" key="1">
    <citation type="submission" date="2019-11" db="EMBL/GenBank/DDBJ databases">
        <title>Whole genome sequence of Oryza granulata.</title>
        <authorList>
            <person name="Li W."/>
        </authorList>
    </citation>
    <scope>NUCLEOTIDE SEQUENCE [LARGE SCALE GENOMIC DNA]</scope>
    <source>
        <strain evidence="3">cv. Menghai</strain>
        <tissue evidence="2">Leaf</tissue>
    </source>
</reference>
<dbReference type="AlphaFoldDB" id="A0A6G1CF92"/>
<evidence type="ECO:0000313" key="2">
    <source>
        <dbReference type="EMBL" id="KAF0898849.1"/>
    </source>
</evidence>
<proteinExistence type="predicted"/>